<proteinExistence type="predicted"/>
<evidence type="ECO:0000313" key="2">
    <source>
        <dbReference type="EMBL" id="AEI45741.1"/>
    </source>
</evidence>
<name>F8FN71_PAEMK</name>
<feature type="region of interest" description="Disordered" evidence="1">
    <location>
        <begin position="1"/>
        <end position="40"/>
    </location>
</feature>
<dbReference type="EMBL" id="CP002869">
    <property type="protein sequence ID" value="AEI45741.1"/>
    <property type="molecule type" value="Genomic_DNA"/>
</dbReference>
<dbReference type="Proteomes" id="UP000006620">
    <property type="component" value="Chromosome"/>
</dbReference>
<reference evidence="2 3" key="2">
    <citation type="journal article" date="2013" name="Genome Announc.">
        <title>Genome Sequence of Growth-Improving Paenibacillus mucilaginosus Strain KNP414.</title>
        <authorList>
            <person name="Lu J.J."/>
            <person name="Wang J.F."/>
            <person name="Hu X.F."/>
        </authorList>
    </citation>
    <scope>NUCLEOTIDE SEQUENCE [LARGE SCALE GENOMIC DNA]</scope>
    <source>
        <strain evidence="2 3">KNP414</strain>
    </source>
</reference>
<protein>
    <submittedName>
        <fullName evidence="2">Uncharacterized protein</fullName>
    </submittedName>
</protein>
<dbReference type="AlphaFoldDB" id="F8FN71"/>
<dbReference type="HOGENOM" id="CLU_3293516_0_0_9"/>
<reference evidence="3" key="1">
    <citation type="submission" date="2011-06" db="EMBL/GenBank/DDBJ databases">
        <title>Complete genome sequence of Paenibacillus mucilaginosus KNP414.</title>
        <authorList>
            <person name="Wang J."/>
            <person name="Hu S."/>
            <person name="Hu X."/>
            <person name="Zhang B."/>
            <person name="Dong D."/>
            <person name="Zhang S."/>
            <person name="Zhao K."/>
            <person name="Wu D."/>
        </authorList>
    </citation>
    <scope>NUCLEOTIDE SEQUENCE [LARGE SCALE GENOMIC DNA]</scope>
    <source>
        <strain evidence="3">KNP414</strain>
    </source>
</reference>
<evidence type="ECO:0000256" key="1">
    <source>
        <dbReference type="SAM" id="MobiDB-lite"/>
    </source>
</evidence>
<gene>
    <name evidence="2" type="ordered locus">KNP414_07231</name>
</gene>
<sequence length="40" mass="4236">MGPQGVQPIELRRWSEAEPAAGPSPGGKVIDFATGRSRTQ</sequence>
<organism evidence="2 3">
    <name type="scientific">Paenibacillus mucilaginosus (strain KNP414)</name>
    <dbReference type="NCBI Taxonomy" id="1036673"/>
    <lineage>
        <taxon>Bacteria</taxon>
        <taxon>Bacillati</taxon>
        <taxon>Bacillota</taxon>
        <taxon>Bacilli</taxon>
        <taxon>Bacillales</taxon>
        <taxon>Paenibacillaceae</taxon>
        <taxon>Paenibacillus</taxon>
    </lineage>
</organism>
<accession>F8FN71</accession>
<evidence type="ECO:0000313" key="3">
    <source>
        <dbReference type="Proteomes" id="UP000006620"/>
    </source>
</evidence>
<dbReference type="KEGG" id="pms:KNP414_07231"/>